<sequence>MNFKKIYLFFGLLLTQLSFSQEGIAVYSDYLSDNYYLLYPSMAGAANCAKLRLTARQQWFGQDDAPQLQTLSFNGKVGEQSGIGIIGFNDKNGYHSQTGAKLTYAHHIRFSRSTYDLNQLSFGMNVGLVQSRLDETEFEPDFDPIIDGGMQQKDSYFNIDIGASYQFLEFYAHFVAKNVIASKRDIYTDIESDNLRKYLMSLGYVFGDADRLQWEPSLMFQMVDETKEKSLDVNLKVYKNVDFGKVWGGLSYRRYLDGAQYIDGNGAKDQNLQYFTPIIGVNYKQFMFAYTYSYLTGDVKFDNAGFHQITLGLNLFCGREPYSCNCPAVNN</sequence>
<evidence type="ECO:0000313" key="2">
    <source>
        <dbReference type="EMBL" id="RYJ41249.1"/>
    </source>
</evidence>
<protein>
    <submittedName>
        <fullName evidence="2">Bacteroidetes-specific putative membrane protein</fullName>
    </submittedName>
</protein>
<feature type="signal peptide" evidence="1">
    <location>
        <begin position="1"/>
        <end position="20"/>
    </location>
</feature>
<dbReference type="Pfam" id="PF11751">
    <property type="entry name" value="PorP_SprF"/>
    <property type="match status" value="1"/>
</dbReference>
<evidence type="ECO:0000256" key="1">
    <source>
        <dbReference type="SAM" id="SignalP"/>
    </source>
</evidence>
<reference evidence="2 3" key="1">
    <citation type="submission" date="2014-12" db="EMBL/GenBank/DDBJ databases">
        <title>Genome sequence of Flavobacterium beibuense RSKm HC5.</title>
        <authorList>
            <person name="Kim J.F."/>
            <person name="Song J.Y."/>
            <person name="Kwak M.-J."/>
            <person name="Lee S.-W."/>
        </authorList>
    </citation>
    <scope>NUCLEOTIDE SEQUENCE [LARGE SCALE GENOMIC DNA]</scope>
    <source>
        <strain evidence="2 3">RSKm HC5</strain>
    </source>
</reference>
<keyword evidence="3" id="KW-1185">Reference proteome</keyword>
<dbReference type="AlphaFoldDB" id="A0A444W5V8"/>
<comment type="caution">
    <text evidence="2">The sequence shown here is derived from an EMBL/GenBank/DDBJ whole genome shotgun (WGS) entry which is preliminary data.</text>
</comment>
<dbReference type="RefSeq" id="WP_129752354.1">
    <property type="nucleotide sequence ID" value="NZ_JUIW01000012.1"/>
</dbReference>
<name>A0A444W5V8_9FLAO</name>
<dbReference type="OrthoDB" id="648347at2"/>
<keyword evidence="1" id="KW-0732">Signal</keyword>
<proteinExistence type="predicted"/>
<gene>
    <name evidence="2" type="ORF">NU09_3283</name>
</gene>
<dbReference type="Proteomes" id="UP000289775">
    <property type="component" value="Unassembled WGS sequence"/>
</dbReference>
<organism evidence="2 3">
    <name type="scientific">Flavobacterium beibuense</name>
    <dbReference type="NCBI Taxonomy" id="657326"/>
    <lineage>
        <taxon>Bacteria</taxon>
        <taxon>Pseudomonadati</taxon>
        <taxon>Bacteroidota</taxon>
        <taxon>Flavobacteriia</taxon>
        <taxon>Flavobacteriales</taxon>
        <taxon>Flavobacteriaceae</taxon>
        <taxon>Flavobacterium</taxon>
    </lineage>
</organism>
<evidence type="ECO:0000313" key="3">
    <source>
        <dbReference type="Proteomes" id="UP000289775"/>
    </source>
</evidence>
<feature type="chain" id="PRO_5019318351" evidence="1">
    <location>
        <begin position="21"/>
        <end position="331"/>
    </location>
</feature>
<dbReference type="InterPro" id="IPR019861">
    <property type="entry name" value="PorP/SprF_Bacteroidetes"/>
</dbReference>
<dbReference type="NCBIfam" id="TIGR03519">
    <property type="entry name" value="T9SS_PorP_fam"/>
    <property type="match status" value="1"/>
</dbReference>
<dbReference type="EMBL" id="JUIW01000012">
    <property type="protein sequence ID" value="RYJ41249.1"/>
    <property type="molecule type" value="Genomic_DNA"/>
</dbReference>
<accession>A0A444W5V8</accession>